<dbReference type="EMBL" id="MUGV01000020">
    <property type="protein sequence ID" value="OXA78663.1"/>
    <property type="molecule type" value="Genomic_DNA"/>
</dbReference>
<accession>A0ABX4BPE5</accession>
<reference evidence="1 2" key="1">
    <citation type="submission" date="2016-11" db="EMBL/GenBank/DDBJ databases">
        <title>Whole genomes of Flavobacteriaceae.</title>
        <authorList>
            <person name="Stine C."/>
            <person name="Li C."/>
            <person name="Tadesse D."/>
        </authorList>
    </citation>
    <scope>NUCLEOTIDE SEQUENCE [LARGE SCALE GENOMIC DNA]</scope>
    <source>
        <strain evidence="1 2">DSM 15937</strain>
    </source>
</reference>
<evidence type="ECO:0000313" key="2">
    <source>
        <dbReference type="Proteomes" id="UP000198382"/>
    </source>
</evidence>
<comment type="caution">
    <text evidence="1">The sequence shown here is derived from an EMBL/GenBank/DDBJ whole genome shotgun (WGS) entry which is preliminary data.</text>
</comment>
<organism evidence="1 2">
    <name type="scientific">Flavobacterium frigidimaris</name>
    <dbReference type="NCBI Taxonomy" id="262320"/>
    <lineage>
        <taxon>Bacteria</taxon>
        <taxon>Pseudomonadati</taxon>
        <taxon>Bacteroidota</taxon>
        <taxon>Flavobacteriia</taxon>
        <taxon>Flavobacteriales</taxon>
        <taxon>Flavobacteriaceae</taxon>
        <taxon>Flavobacterium</taxon>
    </lineage>
</organism>
<dbReference type="Proteomes" id="UP000198382">
    <property type="component" value="Unassembled WGS sequence"/>
</dbReference>
<proteinExistence type="predicted"/>
<name>A0ABX4BPE5_FLAFR</name>
<gene>
    <name evidence="1" type="ORF">B0A65_13105</name>
</gene>
<keyword evidence="2" id="KW-1185">Reference proteome</keyword>
<evidence type="ECO:0000313" key="1">
    <source>
        <dbReference type="EMBL" id="OXA78663.1"/>
    </source>
</evidence>
<sequence length="257" mass="30317">MKDSNRKPNYDLNPAELYNFLKEKKILELYHANTVATSLLYLEQKSLLSRQFVEENNWYQTLQYTDEKDKALGIYDNIFLDMVDIHSYLSRPNFYGPFLFIFDIEILVSGIIEAVRITKKNPANWDPAGRTEDWYYSNIEDFKADYMKGDKIADVGKMIILQNLNGKLPIVPYCSRIILDNPDVHVTIDNQKIYLINIIKEYFEPYLLDSHYKKIDKGTRHKDLVIGCSCWKKYGSKFNKELADFRRLFHKTPNLNL</sequence>
<protein>
    <submittedName>
        <fullName evidence="1">Uncharacterized protein</fullName>
    </submittedName>
</protein>
<dbReference type="RefSeq" id="WP_074662143.1">
    <property type="nucleotide sequence ID" value="NZ_MUGV01000020.1"/>
</dbReference>